<organism evidence="1">
    <name type="scientific">Siphoviridae sp. ctTnV63</name>
    <dbReference type="NCBI Taxonomy" id="2825523"/>
    <lineage>
        <taxon>Viruses</taxon>
        <taxon>Duplodnaviria</taxon>
        <taxon>Heunggongvirae</taxon>
        <taxon>Uroviricota</taxon>
        <taxon>Caudoviricetes</taxon>
    </lineage>
</organism>
<proteinExistence type="predicted"/>
<dbReference type="EMBL" id="BK015264">
    <property type="protein sequence ID" value="DAD98623.1"/>
    <property type="molecule type" value="Genomic_DNA"/>
</dbReference>
<reference evidence="1" key="1">
    <citation type="journal article" date="2021" name="Proc. Natl. Acad. Sci. U.S.A.">
        <title>A Catalog of Tens of Thousands of Viruses from Human Metagenomes Reveals Hidden Associations with Chronic Diseases.</title>
        <authorList>
            <person name="Tisza M.J."/>
            <person name="Buck C.B."/>
        </authorList>
    </citation>
    <scope>NUCLEOTIDE SEQUENCE</scope>
    <source>
        <strain evidence="1">CtTnV63</strain>
    </source>
</reference>
<name>A0A8S5NW21_9CAUD</name>
<protein>
    <submittedName>
        <fullName evidence="1">Uncharacterized protein</fullName>
    </submittedName>
</protein>
<sequence length="37" mass="4589">MNHIKFDKEMKPRRYLLARPFCYLWEYKFGKAPPVLT</sequence>
<evidence type="ECO:0000313" key="1">
    <source>
        <dbReference type="EMBL" id="DAD98623.1"/>
    </source>
</evidence>
<accession>A0A8S5NW21</accession>